<gene>
    <name evidence="1" type="primary">PARPA_05498.1 scaffold 18616</name>
</gene>
<evidence type="ECO:0000313" key="2">
    <source>
        <dbReference type="Proteomes" id="UP000054107"/>
    </source>
</evidence>
<evidence type="ECO:0008006" key="3">
    <source>
        <dbReference type="Google" id="ProtNLM"/>
    </source>
</evidence>
<dbReference type="PANTHER" id="PTHR31635">
    <property type="entry name" value="REVERSE TRANSCRIPTASE DOMAIN-CONTAINING PROTEIN-RELATED"/>
    <property type="match status" value="1"/>
</dbReference>
<protein>
    <recommendedName>
        <fullName evidence="3">Reverse transcriptase domain-containing protein</fullName>
    </recommendedName>
</protein>
<keyword evidence="2" id="KW-1185">Reference proteome</keyword>
<accession>A0A0B7N868</accession>
<dbReference type="EMBL" id="LN726728">
    <property type="protein sequence ID" value="CEP11618.1"/>
    <property type="molecule type" value="Genomic_DNA"/>
</dbReference>
<organism evidence="1 2">
    <name type="scientific">Parasitella parasitica</name>
    <dbReference type="NCBI Taxonomy" id="35722"/>
    <lineage>
        <taxon>Eukaryota</taxon>
        <taxon>Fungi</taxon>
        <taxon>Fungi incertae sedis</taxon>
        <taxon>Mucoromycota</taxon>
        <taxon>Mucoromycotina</taxon>
        <taxon>Mucoromycetes</taxon>
        <taxon>Mucorales</taxon>
        <taxon>Mucorineae</taxon>
        <taxon>Mucoraceae</taxon>
        <taxon>Parasitella</taxon>
    </lineage>
</organism>
<sequence>MTTLLTRKGDLSEMKNYRPLSLANCDHKNFTRILNLRMMGVLTKLINCNQIDFVPGKYVVENDLRCQLIMDDAQRQYDIAE</sequence>
<name>A0A0B7N868_9FUNG</name>
<reference evidence="1 2" key="1">
    <citation type="submission" date="2014-09" db="EMBL/GenBank/DDBJ databases">
        <authorList>
            <person name="Ellenberger Sabrina"/>
        </authorList>
    </citation>
    <scope>NUCLEOTIDE SEQUENCE [LARGE SCALE GENOMIC DNA]</scope>
    <source>
        <strain evidence="1 2">CBS 412.66</strain>
    </source>
</reference>
<dbReference type="Proteomes" id="UP000054107">
    <property type="component" value="Unassembled WGS sequence"/>
</dbReference>
<proteinExistence type="predicted"/>
<dbReference type="STRING" id="35722.A0A0B7N868"/>
<dbReference type="AlphaFoldDB" id="A0A0B7N868"/>
<dbReference type="OrthoDB" id="2205812at2759"/>
<dbReference type="PANTHER" id="PTHR31635:SF196">
    <property type="entry name" value="REVERSE TRANSCRIPTASE DOMAIN-CONTAINING PROTEIN-RELATED"/>
    <property type="match status" value="1"/>
</dbReference>
<evidence type="ECO:0000313" key="1">
    <source>
        <dbReference type="EMBL" id="CEP11618.1"/>
    </source>
</evidence>